<reference evidence="2 3" key="1">
    <citation type="submission" date="2018-05" db="EMBL/GenBank/DDBJ databases">
        <title>Acuticoccus sediminis sp. nov., isolated from deep-sea sediment of Indian Ocean.</title>
        <authorList>
            <person name="Liu X."/>
            <person name="Lai Q."/>
            <person name="Du Y."/>
            <person name="Sun F."/>
            <person name="Zhang X."/>
            <person name="Wang S."/>
            <person name="Shao Z."/>
        </authorList>
    </citation>
    <scope>NUCLEOTIDE SEQUENCE [LARGE SCALE GENOMIC DNA]</scope>
    <source>
        <strain evidence="2 3">PTG4-2</strain>
    </source>
</reference>
<feature type="domain" description="Pyridoxamine 5'-phosphate oxidase N-terminal" evidence="1">
    <location>
        <begin position="43"/>
        <end position="138"/>
    </location>
</feature>
<proteinExistence type="predicted"/>
<gene>
    <name evidence="2" type="ORF">DLJ53_16075</name>
</gene>
<dbReference type="Pfam" id="PF01243">
    <property type="entry name" value="PNPOx_N"/>
    <property type="match status" value="1"/>
</dbReference>
<accession>A0A8B2NQ18</accession>
<evidence type="ECO:0000313" key="3">
    <source>
        <dbReference type="Proteomes" id="UP000249590"/>
    </source>
</evidence>
<comment type="caution">
    <text evidence="2">The sequence shown here is derived from an EMBL/GenBank/DDBJ whole genome shotgun (WGS) entry which is preliminary data.</text>
</comment>
<protein>
    <submittedName>
        <fullName evidence="2">Pyridoxamine 5-phosphate oxidase</fullName>
    </submittedName>
</protein>
<dbReference type="Gene3D" id="2.30.110.10">
    <property type="entry name" value="Electron Transport, Fmn-binding Protein, Chain A"/>
    <property type="match status" value="1"/>
</dbReference>
<dbReference type="PANTHER" id="PTHR42815">
    <property type="entry name" value="FAD-BINDING, PUTATIVE (AFU_ORTHOLOGUE AFUA_6G07600)-RELATED"/>
    <property type="match status" value="1"/>
</dbReference>
<dbReference type="InterPro" id="IPR012349">
    <property type="entry name" value="Split_barrel_FMN-bd"/>
</dbReference>
<name>A0A8B2NQ18_9HYPH</name>
<dbReference type="AlphaFoldDB" id="A0A8B2NQ18"/>
<dbReference type="RefSeq" id="WP_111347145.1">
    <property type="nucleotide sequence ID" value="NZ_QHHQ01000003.1"/>
</dbReference>
<dbReference type="Proteomes" id="UP000249590">
    <property type="component" value="Unassembled WGS sequence"/>
</dbReference>
<dbReference type="PANTHER" id="PTHR42815:SF2">
    <property type="entry name" value="FAD-BINDING, PUTATIVE (AFU_ORTHOLOGUE AFUA_6G07600)-RELATED"/>
    <property type="match status" value="1"/>
</dbReference>
<evidence type="ECO:0000259" key="1">
    <source>
        <dbReference type="Pfam" id="PF01243"/>
    </source>
</evidence>
<dbReference type="OrthoDB" id="9790331at2"/>
<evidence type="ECO:0000313" key="2">
    <source>
        <dbReference type="EMBL" id="RAI00762.1"/>
    </source>
</evidence>
<dbReference type="SUPFAM" id="SSF50475">
    <property type="entry name" value="FMN-binding split barrel"/>
    <property type="match status" value="1"/>
</dbReference>
<organism evidence="2 3">
    <name type="scientific">Acuticoccus sediminis</name>
    <dbReference type="NCBI Taxonomy" id="2184697"/>
    <lineage>
        <taxon>Bacteria</taxon>
        <taxon>Pseudomonadati</taxon>
        <taxon>Pseudomonadota</taxon>
        <taxon>Alphaproteobacteria</taxon>
        <taxon>Hyphomicrobiales</taxon>
        <taxon>Amorphaceae</taxon>
        <taxon>Acuticoccus</taxon>
    </lineage>
</organism>
<dbReference type="EMBL" id="QHHQ01000003">
    <property type="protein sequence ID" value="RAI00762.1"/>
    <property type="molecule type" value="Genomic_DNA"/>
</dbReference>
<dbReference type="InterPro" id="IPR011576">
    <property type="entry name" value="Pyridox_Oxase_N"/>
</dbReference>
<keyword evidence="3" id="KW-1185">Reference proteome</keyword>
<sequence length="210" mass="23683">MPYGFLDIALTPSVRAAQKSMGADHLWEDFKGHRAYDRFSQNEAAFIAERDSFYMASVSENGWPYVQHRGGPPGFLKVIDDRTLAFADYRGNRQYISLGNVNADDRVCLFLMDYPRQGRLKIYARVEALALDDDPALTTAVLDEGYRAKVERIFRLRLEAFDWNCAQHITPRFTQPQVEQAMGSVLERIAALESENAALRARLADVGGAS</sequence>